<organism evidence="2 3">
    <name type="scientific">Bordetella genomosp. 1</name>
    <dbReference type="NCBI Taxonomy" id="1395607"/>
    <lineage>
        <taxon>Bacteria</taxon>
        <taxon>Pseudomonadati</taxon>
        <taxon>Pseudomonadota</taxon>
        <taxon>Betaproteobacteria</taxon>
        <taxon>Burkholderiales</taxon>
        <taxon>Alcaligenaceae</taxon>
        <taxon>Bordetella</taxon>
    </lineage>
</organism>
<gene>
    <name evidence="2" type="ORF">CEG14_11995</name>
</gene>
<reference evidence="2 3" key="1">
    <citation type="submission" date="2017-05" db="EMBL/GenBank/DDBJ databases">
        <title>Complete and WGS of Bordetella genogroups.</title>
        <authorList>
            <person name="Spilker T."/>
            <person name="LiPuma J."/>
        </authorList>
    </citation>
    <scope>NUCLEOTIDE SEQUENCE [LARGE SCALE GENOMIC DNA]</scope>
    <source>
        <strain evidence="2 3">AU17610</strain>
    </source>
</reference>
<dbReference type="AlphaFoldDB" id="A0A261SHD3"/>
<name>A0A261SHD3_9BORD</name>
<protein>
    <recommendedName>
        <fullName evidence="4">DNA gyrase subunit B</fullName>
    </recommendedName>
</protein>
<sequence length="200" mass="21326">MAEDERVGMKIAVGLVLALLGVAYPFVVHASLGRWPTGWLLGLMAALWLARALLRPAAAQPGGRWLPTLALAGCLVLALINTASALRVYPVMMNALLLAAFGASLVRGRPVIERLARLRHPDLPPAGVRYTRRVTQVWCGFFVANGLAAAALGLWGSWQAWTWYNGAISYALMGLLLGGEWLLRPRPPAAPAAASSASQP</sequence>
<feature type="transmembrane region" description="Helical" evidence="1">
    <location>
        <begin position="38"/>
        <end position="54"/>
    </location>
</feature>
<accession>A0A261SHD3</accession>
<feature type="transmembrane region" description="Helical" evidence="1">
    <location>
        <begin position="66"/>
        <end position="85"/>
    </location>
</feature>
<dbReference type="OrthoDB" id="8537043at2"/>
<proteinExistence type="predicted"/>
<evidence type="ECO:0008006" key="4">
    <source>
        <dbReference type="Google" id="ProtNLM"/>
    </source>
</evidence>
<dbReference type="Proteomes" id="UP000217005">
    <property type="component" value="Unassembled WGS sequence"/>
</dbReference>
<feature type="transmembrane region" description="Helical" evidence="1">
    <location>
        <begin position="12"/>
        <end position="32"/>
    </location>
</feature>
<dbReference type="EMBL" id="NEVL01000003">
    <property type="protein sequence ID" value="OZI35773.1"/>
    <property type="molecule type" value="Genomic_DNA"/>
</dbReference>
<evidence type="ECO:0000313" key="3">
    <source>
        <dbReference type="Proteomes" id="UP000217005"/>
    </source>
</evidence>
<feature type="transmembrane region" description="Helical" evidence="1">
    <location>
        <begin position="161"/>
        <end position="183"/>
    </location>
</feature>
<keyword evidence="1" id="KW-0812">Transmembrane</keyword>
<feature type="transmembrane region" description="Helical" evidence="1">
    <location>
        <begin position="137"/>
        <end position="155"/>
    </location>
</feature>
<keyword evidence="1" id="KW-1133">Transmembrane helix</keyword>
<evidence type="ECO:0000256" key="1">
    <source>
        <dbReference type="SAM" id="Phobius"/>
    </source>
</evidence>
<comment type="caution">
    <text evidence="2">The sequence shown here is derived from an EMBL/GenBank/DDBJ whole genome shotgun (WGS) entry which is preliminary data.</text>
</comment>
<keyword evidence="1" id="KW-0472">Membrane</keyword>
<evidence type="ECO:0000313" key="2">
    <source>
        <dbReference type="EMBL" id="OZI35773.1"/>
    </source>
</evidence>
<feature type="transmembrane region" description="Helical" evidence="1">
    <location>
        <begin position="91"/>
        <end position="108"/>
    </location>
</feature>